<dbReference type="NCBIfam" id="TIGR01725">
    <property type="entry name" value="phge_HK97_gp10"/>
    <property type="match status" value="1"/>
</dbReference>
<accession>A0A4P9TFH1</accession>
<reference evidence="2" key="1">
    <citation type="submission" date="2019-05" db="EMBL/GenBank/DDBJ databases">
        <title>Complete Genome Sequence and Methylation Pattern of the Halophilic Archaeon Natrinema pallidum BOL6-1.</title>
        <authorList>
            <person name="DasSarma P."/>
            <person name="DasSarma B.P."/>
            <person name="DasSarma S.L."/>
            <person name="Martinez F.L."/>
            <person name="Guzman D."/>
            <person name="Roberts R.J."/>
            <person name="DasSarma S."/>
        </authorList>
    </citation>
    <scope>NUCLEOTIDE SEQUENCE [LARGE SCALE GENOMIC DNA]</scope>
    <source>
        <strain evidence="2">BOL6-1</strain>
    </source>
</reference>
<dbReference type="InterPro" id="IPR010064">
    <property type="entry name" value="HK97-gp10_tail"/>
</dbReference>
<name>A0A4P9TFH1_9EURY</name>
<organism evidence="1 2">
    <name type="scientific">Natrinema pallidum</name>
    <dbReference type="NCBI Taxonomy" id="69527"/>
    <lineage>
        <taxon>Archaea</taxon>
        <taxon>Methanobacteriati</taxon>
        <taxon>Methanobacteriota</taxon>
        <taxon>Stenosarchaea group</taxon>
        <taxon>Halobacteria</taxon>
        <taxon>Halobacteriales</taxon>
        <taxon>Natrialbaceae</taxon>
        <taxon>Natrinema</taxon>
    </lineage>
</organism>
<protein>
    <submittedName>
        <fullName evidence="1">HK97 gp10 family phage protein</fullName>
    </submittedName>
</protein>
<sequence>MDVTFEWDGLAPDELVGVFDALNDELQSELKSAATDIGVRIRGTAQRLAPVDEGRLESSLEHVVEQLAQHRLRVVVGTNVEYAPYQEFGTAVMDAQPYLRPALEEEKDWIVDRVETAVETAAQNAGFSV</sequence>
<evidence type="ECO:0000313" key="1">
    <source>
        <dbReference type="EMBL" id="QCW03568.1"/>
    </source>
</evidence>
<proteinExistence type="predicted"/>
<dbReference type="EMBL" id="CP040637">
    <property type="protein sequence ID" value="QCW03568.1"/>
    <property type="molecule type" value="Genomic_DNA"/>
</dbReference>
<dbReference type="Proteomes" id="UP000307562">
    <property type="component" value="Chromosome"/>
</dbReference>
<dbReference type="AlphaFoldDB" id="A0A4P9TFH1"/>
<dbReference type="KEGG" id="npl:FGF80_10090"/>
<dbReference type="Pfam" id="PF04883">
    <property type="entry name" value="HK97-gp10_like"/>
    <property type="match status" value="1"/>
</dbReference>
<evidence type="ECO:0000313" key="2">
    <source>
        <dbReference type="Proteomes" id="UP000307562"/>
    </source>
</evidence>
<dbReference type="RefSeq" id="WP_138653751.1">
    <property type="nucleotide sequence ID" value="NZ_CP040637.1"/>
</dbReference>
<gene>
    <name evidence="1" type="ORF">FGF80_10090</name>
</gene>
<keyword evidence="2" id="KW-1185">Reference proteome</keyword>
<dbReference type="GeneID" id="96156335"/>